<evidence type="ECO:0000313" key="2">
    <source>
        <dbReference type="EMBL" id="QRC93430.1"/>
    </source>
</evidence>
<feature type="non-terminal residue" evidence="2">
    <location>
        <position position="1"/>
    </location>
</feature>
<dbReference type="EMBL" id="CP069025">
    <property type="protein sequence ID" value="QRC93430.1"/>
    <property type="molecule type" value="Genomic_DNA"/>
</dbReference>
<reference evidence="3" key="1">
    <citation type="journal article" date="2021" name="BMC Genomics">
        <title>Chromosome-level genome assembly and manually-curated proteome of model necrotroph Parastagonospora nodorum Sn15 reveals a genome-wide trove of candidate effector homologs, and redundancy of virulence-related functions within an accessory chromosome.</title>
        <authorList>
            <person name="Bertazzoni S."/>
            <person name="Jones D.A.B."/>
            <person name="Phan H.T."/>
            <person name="Tan K.-C."/>
            <person name="Hane J.K."/>
        </authorList>
    </citation>
    <scope>NUCLEOTIDE SEQUENCE [LARGE SCALE GENOMIC DNA]</scope>
    <source>
        <strain evidence="3">SN15 / ATCC MYA-4574 / FGSC 10173)</strain>
    </source>
</reference>
<keyword evidence="1" id="KW-0812">Transmembrane</keyword>
<sequence>SSAVAVKQKMGFVGVGAMIPFLPTPLFLLDDTRLQVNIASGWFGAHVLVHVYIGSLLFTYPHILSCSDTFCNGYLFLRLSQQSSAFWFGCLRLSCVWYLLARPLPLILLGLGPFPVPWCLGHAIMIMSIFVLSSRTTFQHA</sequence>
<feature type="transmembrane region" description="Helical" evidence="1">
    <location>
        <begin position="106"/>
        <end position="132"/>
    </location>
</feature>
<dbReference type="AlphaFoldDB" id="A0A7U2EUP9"/>
<dbReference type="VEuPathDB" id="FungiDB:JI435_403800"/>
<evidence type="ECO:0000313" key="3">
    <source>
        <dbReference type="Proteomes" id="UP000663193"/>
    </source>
</evidence>
<feature type="transmembrane region" description="Helical" evidence="1">
    <location>
        <begin position="84"/>
        <end position="100"/>
    </location>
</feature>
<proteinExistence type="predicted"/>
<accession>A0A7U2EUP9</accession>
<protein>
    <submittedName>
        <fullName evidence="2">Uncharacterized protein</fullName>
    </submittedName>
</protein>
<keyword evidence="3" id="KW-1185">Reference proteome</keyword>
<feature type="transmembrane region" description="Helical" evidence="1">
    <location>
        <begin position="12"/>
        <end position="29"/>
    </location>
</feature>
<gene>
    <name evidence="2" type="ORF">JI435_403800</name>
</gene>
<organism evidence="2 3">
    <name type="scientific">Phaeosphaeria nodorum (strain SN15 / ATCC MYA-4574 / FGSC 10173)</name>
    <name type="common">Glume blotch fungus</name>
    <name type="synonym">Parastagonospora nodorum</name>
    <dbReference type="NCBI Taxonomy" id="321614"/>
    <lineage>
        <taxon>Eukaryota</taxon>
        <taxon>Fungi</taxon>
        <taxon>Dikarya</taxon>
        <taxon>Ascomycota</taxon>
        <taxon>Pezizomycotina</taxon>
        <taxon>Dothideomycetes</taxon>
        <taxon>Pleosporomycetidae</taxon>
        <taxon>Pleosporales</taxon>
        <taxon>Pleosporineae</taxon>
        <taxon>Phaeosphaeriaceae</taxon>
        <taxon>Parastagonospora</taxon>
    </lineage>
</organism>
<keyword evidence="1" id="KW-0472">Membrane</keyword>
<dbReference type="Proteomes" id="UP000663193">
    <property type="component" value="Chromosome 3"/>
</dbReference>
<feature type="transmembrane region" description="Helical" evidence="1">
    <location>
        <begin position="41"/>
        <end position="63"/>
    </location>
</feature>
<name>A0A7U2EUP9_PHANO</name>
<keyword evidence="1" id="KW-1133">Transmembrane helix</keyword>
<evidence type="ECO:0000256" key="1">
    <source>
        <dbReference type="SAM" id="Phobius"/>
    </source>
</evidence>